<evidence type="ECO:0000313" key="2">
    <source>
        <dbReference type="EMBL" id="CAH1205934.1"/>
    </source>
</evidence>
<dbReference type="GO" id="GO:0046555">
    <property type="term" value="F:acetylxylan esterase activity"/>
    <property type="evidence" value="ECO:0007669"/>
    <property type="project" value="UniProtKB-EC"/>
</dbReference>
<dbReference type="PANTHER" id="PTHR30383:SF5">
    <property type="entry name" value="SGNH HYDROLASE-TYPE ESTERASE DOMAIN-CONTAINING PROTEIN"/>
    <property type="match status" value="1"/>
</dbReference>
<dbReference type="InterPro" id="IPR013830">
    <property type="entry name" value="SGNH_hydro"/>
</dbReference>
<evidence type="ECO:0000313" key="3">
    <source>
        <dbReference type="Proteomes" id="UP000838324"/>
    </source>
</evidence>
<dbReference type="SUPFAM" id="SSF52266">
    <property type="entry name" value="SGNH hydrolase"/>
    <property type="match status" value="1"/>
</dbReference>
<evidence type="ECO:0000259" key="1">
    <source>
        <dbReference type="Pfam" id="PF13472"/>
    </source>
</evidence>
<proteinExistence type="predicted"/>
<organism evidence="2 3">
    <name type="scientific">Paenibacillus auburnensis</name>
    <dbReference type="NCBI Taxonomy" id="2905649"/>
    <lineage>
        <taxon>Bacteria</taxon>
        <taxon>Bacillati</taxon>
        <taxon>Bacillota</taxon>
        <taxon>Bacilli</taxon>
        <taxon>Bacillales</taxon>
        <taxon>Paenibacillaceae</taxon>
        <taxon>Paenibacillus</taxon>
    </lineage>
</organism>
<name>A0ABM9C6Y3_9BACL</name>
<dbReference type="EC" id="3.1.1.72" evidence="2"/>
<dbReference type="InterPro" id="IPR036514">
    <property type="entry name" value="SGNH_hydro_sf"/>
</dbReference>
<keyword evidence="2" id="KW-0378">Hydrolase</keyword>
<gene>
    <name evidence="2" type="primary">axe2_2</name>
    <name evidence="2" type="ORF">PAECIP111892_02811</name>
</gene>
<protein>
    <submittedName>
        <fullName evidence="2">Acetylxylan esterase</fullName>
        <ecNumber evidence="2">3.1.1.72</ecNumber>
    </submittedName>
</protein>
<dbReference type="Pfam" id="PF13472">
    <property type="entry name" value="Lipase_GDSL_2"/>
    <property type="match status" value="1"/>
</dbReference>
<dbReference type="PANTHER" id="PTHR30383">
    <property type="entry name" value="THIOESTERASE 1/PROTEASE 1/LYSOPHOSPHOLIPASE L1"/>
    <property type="match status" value="1"/>
</dbReference>
<dbReference type="InterPro" id="IPR051532">
    <property type="entry name" value="Ester_Hydrolysis_Enzymes"/>
</dbReference>
<sequence>MMSISWSKPNKIILFQGDSITDGNRGRDEDPNHIHGHGYAYLIASKLGSELAETKPVFYNRGISGDRISDLYARWNEDAIYLQPDVLSILIGVNDIWRALKGEPGGITDRYERAYRHVLEETREVLPQTKLVLMEPFILNTGAPAEDWPEWQERITRYQQVVRKLAEAFDAVFVPLQEVFEAAAQRADNAYWLWDGVHPTTAGHDLIAKQWLSVVEKSGILND</sequence>
<dbReference type="Gene3D" id="3.40.50.1110">
    <property type="entry name" value="SGNH hydrolase"/>
    <property type="match status" value="1"/>
</dbReference>
<dbReference type="Proteomes" id="UP000838324">
    <property type="component" value="Unassembled WGS sequence"/>
</dbReference>
<feature type="domain" description="SGNH hydrolase-type esterase" evidence="1">
    <location>
        <begin position="17"/>
        <end position="206"/>
    </location>
</feature>
<comment type="caution">
    <text evidence="2">The sequence shown here is derived from an EMBL/GenBank/DDBJ whole genome shotgun (WGS) entry which is preliminary data.</text>
</comment>
<reference evidence="2" key="1">
    <citation type="submission" date="2022-01" db="EMBL/GenBank/DDBJ databases">
        <authorList>
            <person name="Criscuolo A."/>
        </authorList>
    </citation>
    <scope>NUCLEOTIDE SEQUENCE</scope>
    <source>
        <strain evidence="2">CIP111892</strain>
    </source>
</reference>
<keyword evidence="3" id="KW-1185">Reference proteome</keyword>
<accession>A0ABM9C6Y3</accession>
<dbReference type="EMBL" id="CAKMMG010000002">
    <property type="protein sequence ID" value="CAH1205934.1"/>
    <property type="molecule type" value="Genomic_DNA"/>
</dbReference>
<dbReference type="CDD" id="cd01834">
    <property type="entry name" value="SGNH_hydrolase_like_2"/>
    <property type="match status" value="1"/>
</dbReference>